<proteinExistence type="predicted"/>
<accession>A0A383DHF3</accession>
<dbReference type="InterPro" id="IPR029063">
    <property type="entry name" value="SAM-dependent_MTases_sf"/>
</dbReference>
<sequence>MGNIKVNCVALTEDKLLGGRVRFRQPASGYRVAIDPVLLASAVPAVSGSRVLDLGTGVG</sequence>
<dbReference type="SUPFAM" id="SSF53335">
    <property type="entry name" value="S-adenosyl-L-methionine-dependent methyltransferases"/>
    <property type="match status" value="1"/>
</dbReference>
<dbReference type="AlphaFoldDB" id="A0A383DHF3"/>
<evidence type="ECO:0000313" key="1">
    <source>
        <dbReference type="EMBL" id="SVE43912.1"/>
    </source>
</evidence>
<organism evidence="1">
    <name type="scientific">marine metagenome</name>
    <dbReference type="NCBI Taxonomy" id="408172"/>
    <lineage>
        <taxon>unclassified sequences</taxon>
        <taxon>metagenomes</taxon>
        <taxon>ecological metagenomes</taxon>
    </lineage>
</organism>
<gene>
    <name evidence="1" type="ORF">METZ01_LOCUS496766</name>
</gene>
<name>A0A383DHF3_9ZZZZ</name>
<protein>
    <recommendedName>
        <fullName evidence="2">Methyltransferase small domain-containing protein</fullName>
    </recommendedName>
</protein>
<reference evidence="1" key="1">
    <citation type="submission" date="2018-05" db="EMBL/GenBank/DDBJ databases">
        <authorList>
            <person name="Lanie J.A."/>
            <person name="Ng W.-L."/>
            <person name="Kazmierczak K.M."/>
            <person name="Andrzejewski T.M."/>
            <person name="Davidsen T.M."/>
            <person name="Wayne K.J."/>
            <person name="Tettelin H."/>
            <person name="Glass J.I."/>
            <person name="Rusch D."/>
            <person name="Podicherti R."/>
            <person name="Tsui H.-C.T."/>
            <person name="Winkler M.E."/>
        </authorList>
    </citation>
    <scope>NUCLEOTIDE SEQUENCE</scope>
</reference>
<dbReference type="Gene3D" id="3.40.50.150">
    <property type="entry name" value="Vaccinia Virus protein VP39"/>
    <property type="match status" value="1"/>
</dbReference>
<feature type="non-terminal residue" evidence="1">
    <location>
        <position position="59"/>
    </location>
</feature>
<dbReference type="EMBL" id="UINC01217349">
    <property type="protein sequence ID" value="SVE43912.1"/>
    <property type="molecule type" value="Genomic_DNA"/>
</dbReference>
<evidence type="ECO:0008006" key="2">
    <source>
        <dbReference type="Google" id="ProtNLM"/>
    </source>
</evidence>